<feature type="domain" description="ABC-type transport auxiliary lipoprotein component" evidence="1">
    <location>
        <begin position="52"/>
        <end position="203"/>
    </location>
</feature>
<evidence type="ECO:0000313" key="2">
    <source>
        <dbReference type="EMBL" id="RVT52605.1"/>
    </source>
</evidence>
<protein>
    <recommendedName>
        <fullName evidence="1">ABC-type transport auxiliary lipoprotein component domain-containing protein</fullName>
    </recommendedName>
</protein>
<dbReference type="Pfam" id="PF03886">
    <property type="entry name" value="ABC_trans_aux"/>
    <property type="match status" value="1"/>
</dbReference>
<dbReference type="SUPFAM" id="SSF159594">
    <property type="entry name" value="XCC0632-like"/>
    <property type="match status" value="1"/>
</dbReference>
<proteinExistence type="predicted"/>
<reference evidence="2 3" key="1">
    <citation type="submission" date="2019-01" db="EMBL/GenBank/DDBJ databases">
        <authorList>
            <person name="Chen W.-M."/>
        </authorList>
    </citation>
    <scope>NUCLEOTIDE SEQUENCE [LARGE SCALE GENOMIC DNA]</scope>
    <source>
        <strain evidence="2 3">ICH-3</strain>
    </source>
</reference>
<dbReference type="InterPro" id="IPR005586">
    <property type="entry name" value="ABC_trans_aux"/>
</dbReference>
<dbReference type="Gene3D" id="3.40.50.10610">
    <property type="entry name" value="ABC-type transport auxiliary lipoprotein component"/>
    <property type="match status" value="1"/>
</dbReference>
<evidence type="ECO:0000259" key="1">
    <source>
        <dbReference type="Pfam" id="PF03886"/>
    </source>
</evidence>
<dbReference type="AlphaFoldDB" id="A0A3S3SDR1"/>
<dbReference type="RefSeq" id="WP_128197978.1">
    <property type="nucleotide sequence ID" value="NZ_SACT01000002.1"/>
</dbReference>
<organism evidence="2 3">
    <name type="scientific">Rubrivivax albus</name>
    <dbReference type="NCBI Taxonomy" id="2499835"/>
    <lineage>
        <taxon>Bacteria</taxon>
        <taxon>Pseudomonadati</taxon>
        <taxon>Pseudomonadota</taxon>
        <taxon>Betaproteobacteria</taxon>
        <taxon>Burkholderiales</taxon>
        <taxon>Sphaerotilaceae</taxon>
        <taxon>Rubrivivax</taxon>
    </lineage>
</organism>
<accession>A0A3S3SDR1</accession>
<dbReference type="Proteomes" id="UP000288178">
    <property type="component" value="Unassembled WGS sequence"/>
</dbReference>
<name>A0A3S3SDR1_9BURK</name>
<gene>
    <name evidence="2" type="ORF">ENE75_09260</name>
</gene>
<sequence length="217" mass="23272">MTRPVTRRVVLGAGLVQALSAGGLGGCVSLGLDGPTQAQLQYRWRDLGPPPSRRERPLVHALLLQAMPGAPAADTLNLVYTREGGALATYQYARWAERPLRVLPRALQQRLEVRGSAGVTALLGDPQQADWLLTLTIDELHHASLPAPGRGRLAVTAELYDRRARQRVARRSFSAEPPLSGEATAAAAVQALSQALTQVLDAMLPWLEDALAAAGQR</sequence>
<dbReference type="PROSITE" id="PS51257">
    <property type="entry name" value="PROKAR_LIPOPROTEIN"/>
    <property type="match status" value="1"/>
</dbReference>
<keyword evidence="3" id="KW-1185">Reference proteome</keyword>
<dbReference type="OrthoDB" id="5624722at2"/>
<comment type="caution">
    <text evidence="2">The sequence shown here is derived from an EMBL/GenBank/DDBJ whole genome shotgun (WGS) entry which is preliminary data.</text>
</comment>
<dbReference type="EMBL" id="SACT01000002">
    <property type="protein sequence ID" value="RVT52605.1"/>
    <property type="molecule type" value="Genomic_DNA"/>
</dbReference>
<evidence type="ECO:0000313" key="3">
    <source>
        <dbReference type="Proteomes" id="UP000288178"/>
    </source>
</evidence>